<comment type="caution">
    <text evidence="2">The sequence shown here is derived from an EMBL/GenBank/DDBJ whole genome shotgun (WGS) entry which is preliminary data.</text>
</comment>
<evidence type="ECO:0000313" key="2">
    <source>
        <dbReference type="EMBL" id="KAK3947978.1"/>
    </source>
</evidence>
<keyword evidence="3" id="KW-1185">Reference proteome</keyword>
<organism evidence="2 3">
    <name type="scientific">Pseudoneurospora amorphoporcata</name>
    <dbReference type="NCBI Taxonomy" id="241081"/>
    <lineage>
        <taxon>Eukaryota</taxon>
        <taxon>Fungi</taxon>
        <taxon>Dikarya</taxon>
        <taxon>Ascomycota</taxon>
        <taxon>Pezizomycotina</taxon>
        <taxon>Sordariomycetes</taxon>
        <taxon>Sordariomycetidae</taxon>
        <taxon>Sordariales</taxon>
        <taxon>Sordariaceae</taxon>
        <taxon>Pseudoneurospora</taxon>
    </lineage>
</organism>
<dbReference type="GO" id="GO:0000340">
    <property type="term" value="F:RNA 7-methylguanosine cap binding"/>
    <property type="evidence" value="ECO:0007669"/>
    <property type="project" value="InterPro"/>
</dbReference>
<feature type="compositionally biased region" description="Basic and acidic residues" evidence="1">
    <location>
        <begin position="304"/>
        <end position="358"/>
    </location>
</feature>
<feature type="compositionally biased region" description="Basic and acidic residues" evidence="1">
    <location>
        <begin position="182"/>
        <end position="218"/>
    </location>
</feature>
<dbReference type="GO" id="GO:0005634">
    <property type="term" value="C:nucleus"/>
    <property type="evidence" value="ECO:0007669"/>
    <property type="project" value="TreeGrafter"/>
</dbReference>
<dbReference type="PANTHER" id="PTHR16291:SF0">
    <property type="entry name" value="NUCLEAR CAP-BINDING PROTEIN SUBUNIT 3"/>
    <property type="match status" value="1"/>
</dbReference>
<evidence type="ECO:0000256" key="1">
    <source>
        <dbReference type="SAM" id="MobiDB-lite"/>
    </source>
</evidence>
<feature type="region of interest" description="Disordered" evidence="1">
    <location>
        <begin position="36"/>
        <end position="59"/>
    </location>
</feature>
<evidence type="ECO:0000313" key="3">
    <source>
        <dbReference type="Proteomes" id="UP001303222"/>
    </source>
</evidence>
<feature type="compositionally biased region" description="Basic and acidic residues" evidence="1">
    <location>
        <begin position="278"/>
        <end position="288"/>
    </location>
</feature>
<dbReference type="Proteomes" id="UP001303222">
    <property type="component" value="Unassembled WGS sequence"/>
</dbReference>
<accession>A0AAN6NPV0</accession>
<gene>
    <name evidence="2" type="ORF">QBC32DRAFT_69357</name>
</gene>
<sequence>MDLDIEMDVDDVHDVQDIPQIPEAYTHDIITGEEQEPGEIDDDAHDNVNGSGDNADSDRTLVPTKVHVRGLDTFNPQEVKDYVSEHCGLIQFDRVEWIDDTNANLVFRSEALAQEVLVALASVAIADPTVLPPLEEVPAKGFSGKPDSVLFVRFAVQGDRKVVGAAARSRFYLLHPEYDPEERKRRGEFRDRRYRDRDDGPRGRKNYRNDRNDRLREREEEEGEPFDVNLYDDAPDSTALGKRVTRPGSTRPRSRSRRGSVSSSFSTESNRLRSYSRQNREKELFPDRRRSRSPRQRNRSASPMRDRDSPTRMDLDAERDNRYRDSASLRSREKGRAIKERLARTEPLRDRNRNDNTTKELFPSKANKPKELFPTKVSSTIGSRAMMDQVEEDVGKLASAKLADRITQTTTPTAPAGGFSIRGLATKNISTDQGFRIKGTGTTSTTVKELFPEKFSGTGTNAGKELFVEKLEGRGQRRRRAEDMFY</sequence>
<dbReference type="GO" id="GO:0003729">
    <property type="term" value="F:mRNA binding"/>
    <property type="evidence" value="ECO:0007669"/>
    <property type="project" value="InterPro"/>
</dbReference>
<dbReference type="EMBL" id="MU859294">
    <property type="protein sequence ID" value="KAK3947978.1"/>
    <property type="molecule type" value="Genomic_DNA"/>
</dbReference>
<protein>
    <submittedName>
        <fullName evidence="2">Uncharacterized protein</fullName>
    </submittedName>
</protein>
<dbReference type="Pfam" id="PF10309">
    <property type="entry name" value="NCBP3"/>
    <property type="match status" value="1"/>
</dbReference>
<dbReference type="InterPro" id="IPR019416">
    <property type="entry name" value="NCBP3"/>
</dbReference>
<reference evidence="2" key="1">
    <citation type="journal article" date="2023" name="Mol. Phylogenet. Evol.">
        <title>Genome-scale phylogeny and comparative genomics of the fungal order Sordariales.</title>
        <authorList>
            <person name="Hensen N."/>
            <person name="Bonometti L."/>
            <person name="Westerberg I."/>
            <person name="Brannstrom I.O."/>
            <person name="Guillou S."/>
            <person name="Cros-Aarteil S."/>
            <person name="Calhoun S."/>
            <person name="Haridas S."/>
            <person name="Kuo A."/>
            <person name="Mondo S."/>
            <person name="Pangilinan J."/>
            <person name="Riley R."/>
            <person name="LaButti K."/>
            <person name="Andreopoulos B."/>
            <person name="Lipzen A."/>
            <person name="Chen C."/>
            <person name="Yan M."/>
            <person name="Daum C."/>
            <person name="Ng V."/>
            <person name="Clum A."/>
            <person name="Steindorff A."/>
            <person name="Ohm R.A."/>
            <person name="Martin F."/>
            <person name="Silar P."/>
            <person name="Natvig D.O."/>
            <person name="Lalanne C."/>
            <person name="Gautier V."/>
            <person name="Ament-Velasquez S.L."/>
            <person name="Kruys A."/>
            <person name="Hutchinson M.I."/>
            <person name="Powell A.J."/>
            <person name="Barry K."/>
            <person name="Miller A.N."/>
            <person name="Grigoriev I.V."/>
            <person name="Debuchy R."/>
            <person name="Gladieux P."/>
            <person name="Hiltunen Thoren M."/>
            <person name="Johannesson H."/>
        </authorList>
    </citation>
    <scope>NUCLEOTIDE SEQUENCE</scope>
    <source>
        <strain evidence="2">CBS 626.80</strain>
    </source>
</reference>
<feature type="compositionally biased region" description="Basic residues" evidence="1">
    <location>
        <begin position="289"/>
        <end position="298"/>
    </location>
</feature>
<dbReference type="AlphaFoldDB" id="A0AAN6NPV0"/>
<feature type="compositionally biased region" description="Polar residues" evidence="1">
    <location>
        <begin position="265"/>
        <end position="277"/>
    </location>
</feature>
<feature type="region of interest" description="Disordered" evidence="1">
    <location>
        <begin position="182"/>
        <end position="370"/>
    </location>
</feature>
<proteinExistence type="predicted"/>
<name>A0AAN6NPV0_9PEZI</name>
<reference evidence="2" key="2">
    <citation type="submission" date="2023-06" db="EMBL/GenBank/DDBJ databases">
        <authorList>
            <consortium name="Lawrence Berkeley National Laboratory"/>
            <person name="Mondo S.J."/>
            <person name="Hensen N."/>
            <person name="Bonometti L."/>
            <person name="Westerberg I."/>
            <person name="Brannstrom I.O."/>
            <person name="Guillou S."/>
            <person name="Cros-Aarteil S."/>
            <person name="Calhoun S."/>
            <person name="Haridas S."/>
            <person name="Kuo A."/>
            <person name="Pangilinan J."/>
            <person name="Riley R."/>
            <person name="Labutti K."/>
            <person name="Andreopoulos B."/>
            <person name="Lipzen A."/>
            <person name="Chen C."/>
            <person name="Yanf M."/>
            <person name="Daum C."/>
            <person name="Ng V."/>
            <person name="Clum A."/>
            <person name="Steindorff A."/>
            <person name="Ohm R."/>
            <person name="Martin F."/>
            <person name="Silar P."/>
            <person name="Natvig D."/>
            <person name="Lalanne C."/>
            <person name="Gautier V."/>
            <person name="Ament-Velasquez S.L."/>
            <person name="Kruys A."/>
            <person name="Hutchinson M.I."/>
            <person name="Powell A.J."/>
            <person name="Barry K."/>
            <person name="Miller A.N."/>
            <person name="Grigoriev I.V."/>
            <person name="Debuchy R."/>
            <person name="Gladieux P."/>
            <person name="Thoren M.H."/>
            <person name="Johannesson H."/>
        </authorList>
    </citation>
    <scope>NUCLEOTIDE SEQUENCE</scope>
    <source>
        <strain evidence="2">CBS 626.80</strain>
    </source>
</reference>
<dbReference type="PANTHER" id="PTHR16291">
    <property type="entry name" value="NUCLEAR CAP-BINDING PROTEIN SUBUNIT 3"/>
    <property type="match status" value="1"/>
</dbReference>